<gene>
    <name evidence="2" type="ORF">GPUH_LOCUS10003</name>
</gene>
<name>A0A183DMR2_9BILA</name>
<organism evidence="4">
    <name type="scientific">Gongylonema pulchrum</name>
    <dbReference type="NCBI Taxonomy" id="637853"/>
    <lineage>
        <taxon>Eukaryota</taxon>
        <taxon>Metazoa</taxon>
        <taxon>Ecdysozoa</taxon>
        <taxon>Nematoda</taxon>
        <taxon>Chromadorea</taxon>
        <taxon>Rhabditida</taxon>
        <taxon>Spirurina</taxon>
        <taxon>Spiruromorpha</taxon>
        <taxon>Spiruroidea</taxon>
        <taxon>Gongylonematidae</taxon>
        <taxon>Gongylonema</taxon>
    </lineage>
</organism>
<keyword evidence="1" id="KW-1133">Transmembrane helix</keyword>
<dbReference type="Proteomes" id="UP000271098">
    <property type="component" value="Unassembled WGS sequence"/>
</dbReference>
<dbReference type="AlphaFoldDB" id="A0A183DMR2"/>
<accession>A0A183DMR2</accession>
<dbReference type="OrthoDB" id="5857186at2759"/>
<evidence type="ECO:0000313" key="4">
    <source>
        <dbReference type="WBParaSite" id="GPUH_0001001401-mRNA-1"/>
    </source>
</evidence>
<reference evidence="4" key="1">
    <citation type="submission" date="2016-06" db="UniProtKB">
        <authorList>
            <consortium name="WormBaseParasite"/>
        </authorList>
    </citation>
    <scope>IDENTIFICATION</scope>
</reference>
<proteinExistence type="predicted"/>
<evidence type="ECO:0000313" key="3">
    <source>
        <dbReference type="Proteomes" id="UP000271098"/>
    </source>
</evidence>
<protein>
    <submittedName>
        <fullName evidence="4">Col_cuticle_N domain-containing protein</fullName>
    </submittedName>
</protein>
<sequence length="37" mass="4185">MFLIIVIVTSIGSVVLYIAVYAMTRKNVRSARKIQMV</sequence>
<keyword evidence="1" id="KW-0812">Transmembrane</keyword>
<dbReference type="EMBL" id="UYRT01035647">
    <property type="protein sequence ID" value="VDK80642.1"/>
    <property type="molecule type" value="Genomic_DNA"/>
</dbReference>
<evidence type="ECO:0000313" key="2">
    <source>
        <dbReference type="EMBL" id="VDK80642.1"/>
    </source>
</evidence>
<feature type="transmembrane region" description="Helical" evidence="1">
    <location>
        <begin position="6"/>
        <end position="24"/>
    </location>
</feature>
<keyword evidence="3" id="KW-1185">Reference proteome</keyword>
<keyword evidence="1" id="KW-0472">Membrane</keyword>
<reference evidence="2 3" key="2">
    <citation type="submission" date="2018-11" db="EMBL/GenBank/DDBJ databases">
        <authorList>
            <consortium name="Pathogen Informatics"/>
        </authorList>
    </citation>
    <scope>NUCLEOTIDE SEQUENCE [LARGE SCALE GENOMIC DNA]</scope>
</reference>
<evidence type="ECO:0000256" key="1">
    <source>
        <dbReference type="SAM" id="Phobius"/>
    </source>
</evidence>
<dbReference type="WBParaSite" id="GPUH_0001001401-mRNA-1">
    <property type="protein sequence ID" value="GPUH_0001001401-mRNA-1"/>
    <property type="gene ID" value="GPUH_0001001401"/>
</dbReference>